<evidence type="ECO:0000313" key="3">
    <source>
        <dbReference type="EMBL" id="KAH7446694.1"/>
    </source>
</evidence>
<dbReference type="PANTHER" id="PTHR14096">
    <property type="entry name" value="APOLIPOPROTEIN L"/>
    <property type="match status" value="1"/>
</dbReference>
<dbReference type="EMBL" id="CM035406">
    <property type="protein sequence ID" value="KAH7446694.1"/>
    <property type="molecule type" value="Genomic_DNA"/>
</dbReference>
<keyword evidence="2" id="KW-1133">Transmembrane helix</keyword>
<dbReference type="GO" id="GO:0006869">
    <property type="term" value="P:lipid transport"/>
    <property type="evidence" value="ECO:0007669"/>
    <property type="project" value="InterPro"/>
</dbReference>
<sequence>MATRLVRQQEWKLESMGLLKGLNWEREMEDLAIFMENVAHEMSEVDKNVAISSVTGSSVAMAGGVMVAAGIIGSIFTFGALAPLAIAGAVASGAGGLTSSGSQYAKQIILRDRIMEAKVKLESHNPLFRSTKKILEGLKSELDILSCKKMGQAEDSSRKIMDIVLHINRFLPSVTEITAALGHVLSATASVQTGMENLAAVGCGVAVNICDVMRESEVLQRGGNSGDSFRRIARSIREIKDAMLDELAKLENK</sequence>
<gene>
    <name evidence="3" type="ORF">KP509_01G068800</name>
</gene>
<keyword evidence="2" id="KW-0472">Membrane</keyword>
<keyword evidence="4" id="KW-1185">Reference proteome</keyword>
<protein>
    <recommendedName>
        <fullName evidence="5">Apolipoprotein L3-like</fullName>
    </recommendedName>
</protein>
<evidence type="ECO:0000313" key="4">
    <source>
        <dbReference type="Proteomes" id="UP000825935"/>
    </source>
</evidence>
<dbReference type="AlphaFoldDB" id="A0A8T2VKP0"/>
<feature type="transmembrane region" description="Helical" evidence="2">
    <location>
        <begin position="84"/>
        <end position="105"/>
    </location>
</feature>
<dbReference type="GO" id="GO:0042157">
    <property type="term" value="P:lipoprotein metabolic process"/>
    <property type="evidence" value="ECO:0007669"/>
    <property type="project" value="InterPro"/>
</dbReference>
<keyword evidence="2" id="KW-0812">Transmembrane</keyword>
<organism evidence="3 4">
    <name type="scientific">Ceratopteris richardii</name>
    <name type="common">Triangle waterfern</name>
    <dbReference type="NCBI Taxonomy" id="49495"/>
    <lineage>
        <taxon>Eukaryota</taxon>
        <taxon>Viridiplantae</taxon>
        <taxon>Streptophyta</taxon>
        <taxon>Embryophyta</taxon>
        <taxon>Tracheophyta</taxon>
        <taxon>Polypodiopsida</taxon>
        <taxon>Polypodiidae</taxon>
        <taxon>Polypodiales</taxon>
        <taxon>Pteridineae</taxon>
        <taxon>Pteridaceae</taxon>
        <taxon>Parkerioideae</taxon>
        <taxon>Ceratopteris</taxon>
    </lineage>
</organism>
<dbReference type="GO" id="GO:0008289">
    <property type="term" value="F:lipid binding"/>
    <property type="evidence" value="ECO:0007669"/>
    <property type="project" value="InterPro"/>
</dbReference>
<dbReference type="PANTHER" id="PTHR14096:SF28">
    <property type="entry name" value="APOLIPOPROTEIN L, 1-RELATED"/>
    <property type="match status" value="1"/>
</dbReference>
<dbReference type="InterPro" id="IPR008405">
    <property type="entry name" value="ApoL"/>
</dbReference>
<comment type="caution">
    <text evidence="3">The sequence shown here is derived from an EMBL/GenBank/DDBJ whole genome shotgun (WGS) entry which is preliminary data.</text>
</comment>
<evidence type="ECO:0000256" key="2">
    <source>
        <dbReference type="SAM" id="Phobius"/>
    </source>
</evidence>
<evidence type="ECO:0000256" key="1">
    <source>
        <dbReference type="ARBA" id="ARBA00010090"/>
    </source>
</evidence>
<name>A0A8T2VKP0_CERRI</name>
<feature type="transmembrane region" description="Helical" evidence="2">
    <location>
        <begin position="59"/>
        <end position="78"/>
    </location>
</feature>
<accession>A0A8T2VKP0</accession>
<evidence type="ECO:0008006" key="5">
    <source>
        <dbReference type="Google" id="ProtNLM"/>
    </source>
</evidence>
<dbReference type="GO" id="GO:0005576">
    <property type="term" value="C:extracellular region"/>
    <property type="evidence" value="ECO:0007669"/>
    <property type="project" value="InterPro"/>
</dbReference>
<proteinExistence type="inferred from homology"/>
<dbReference type="GO" id="GO:0016020">
    <property type="term" value="C:membrane"/>
    <property type="evidence" value="ECO:0007669"/>
    <property type="project" value="TreeGrafter"/>
</dbReference>
<dbReference type="Proteomes" id="UP000825935">
    <property type="component" value="Chromosome 1"/>
</dbReference>
<reference evidence="3" key="1">
    <citation type="submission" date="2021-08" db="EMBL/GenBank/DDBJ databases">
        <title>WGS assembly of Ceratopteris richardii.</title>
        <authorList>
            <person name="Marchant D.B."/>
            <person name="Chen G."/>
            <person name="Jenkins J."/>
            <person name="Shu S."/>
            <person name="Leebens-Mack J."/>
            <person name="Grimwood J."/>
            <person name="Schmutz J."/>
            <person name="Soltis P."/>
            <person name="Soltis D."/>
            <person name="Chen Z.-H."/>
        </authorList>
    </citation>
    <scope>NUCLEOTIDE SEQUENCE</scope>
    <source>
        <strain evidence="3">Whitten #5841</strain>
        <tissue evidence="3">Leaf</tissue>
    </source>
</reference>
<comment type="similarity">
    <text evidence="1">Belongs to the apolipoprotein L family.</text>
</comment>